<comment type="caution">
    <text evidence="1">The sequence shown here is derived from an EMBL/GenBank/DDBJ whole genome shotgun (WGS) entry which is preliminary data.</text>
</comment>
<accession>A0A8J6P0T1</accession>
<evidence type="ECO:0000313" key="2">
    <source>
        <dbReference type="Proteomes" id="UP000605201"/>
    </source>
</evidence>
<name>A0A8J6P0T1_9BACT</name>
<dbReference type="EMBL" id="JACNIG010000278">
    <property type="protein sequence ID" value="MBC8433180.1"/>
    <property type="molecule type" value="Genomic_DNA"/>
</dbReference>
<protein>
    <submittedName>
        <fullName evidence="1">DUF4416 family protein</fullName>
    </submittedName>
</protein>
<dbReference type="InterPro" id="IPR025529">
    <property type="entry name" value="DUF4416"/>
</dbReference>
<dbReference type="Pfam" id="PF14385">
    <property type="entry name" value="DUF4416"/>
    <property type="match status" value="1"/>
</dbReference>
<gene>
    <name evidence="1" type="ORF">H8D96_14825</name>
</gene>
<sequence length="175" mass="20494">MSRPQPPKPAKLLIGLIMQEKRYIAAAADALIEKFGPVDMASSWFPFDYTTYYEPEMGTLLFRRILAFKTLIKQSELAQIKLTTNELEQEYSTGGKRTVNIDPGYMLHERFVLATGKNYSHRIYIGRRIYADLTLIYKDGRFRTLPWTYPDYADERMLAYLQQVRDKYVLDLRST</sequence>
<dbReference type="AlphaFoldDB" id="A0A8J6P0T1"/>
<evidence type="ECO:0000313" key="1">
    <source>
        <dbReference type="EMBL" id="MBC8433180.1"/>
    </source>
</evidence>
<organism evidence="1 2">
    <name type="scientific">Candidatus Desulfatibia vada</name>
    <dbReference type="NCBI Taxonomy" id="2841696"/>
    <lineage>
        <taxon>Bacteria</taxon>
        <taxon>Pseudomonadati</taxon>
        <taxon>Thermodesulfobacteriota</taxon>
        <taxon>Desulfobacteria</taxon>
        <taxon>Desulfobacterales</taxon>
        <taxon>Desulfobacterales incertae sedis</taxon>
        <taxon>Candidatus Desulfatibia</taxon>
    </lineage>
</organism>
<proteinExistence type="predicted"/>
<reference evidence="1 2" key="1">
    <citation type="submission" date="2020-08" db="EMBL/GenBank/DDBJ databases">
        <title>Bridging the membrane lipid divide: bacteria of the FCB group superphylum have the potential to synthesize archaeal ether lipids.</title>
        <authorList>
            <person name="Villanueva L."/>
            <person name="Von Meijenfeldt F.A.B."/>
            <person name="Westbye A.B."/>
            <person name="Yadav S."/>
            <person name="Hopmans E.C."/>
            <person name="Dutilh B.E."/>
            <person name="Sinninghe Damste J.S."/>
        </authorList>
    </citation>
    <scope>NUCLEOTIDE SEQUENCE [LARGE SCALE GENOMIC DNA]</scope>
    <source>
        <strain evidence="1">NIOZ-UU17</strain>
    </source>
</reference>
<dbReference type="Proteomes" id="UP000605201">
    <property type="component" value="Unassembled WGS sequence"/>
</dbReference>